<dbReference type="Proteomes" id="UP000232688">
    <property type="component" value="Unassembled WGS sequence"/>
</dbReference>
<evidence type="ECO:0000313" key="2">
    <source>
        <dbReference type="EMBL" id="PKC70746.1"/>
    </source>
</evidence>
<reference evidence="2 3" key="4">
    <citation type="submission" date="2017-10" db="EMBL/GenBank/DDBJ databases">
        <title>Genome analyses suggest a sexual origin of heterokaryosis in a supposedly ancient asexual fungus.</title>
        <authorList>
            <person name="Corradi N."/>
            <person name="Sedzielewska K."/>
            <person name="Noel J."/>
            <person name="Charron P."/>
            <person name="Farinelli L."/>
            <person name="Marton T."/>
            <person name="Kruger M."/>
            <person name="Pelin A."/>
            <person name="Brachmann A."/>
            <person name="Corradi N."/>
        </authorList>
    </citation>
    <scope>NUCLEOTIDE SEQUENCE [LARGE SCALE GENOMIC DNA]</scope>
    <source>
        <strain evidence="2 3">A1</strain>
    </source>
</reference>
<dbReference type="EMBL" id="LLXH01000204">
    <property type="protein sequence ID" value="PKC70746.1"/>
    <property type="molecule type" value="Genomic_DNA"/>
</dbReference>
<accession>A0A2I1F5B2</accession>
<comment type="caution">
    <text evidence="1">The sequence shown here is derived from an EMBL/GenBank/DDBJ whole genome shotgun (WGS) entry which is preliminary data.</text>
</comment>
<protein>
    <submittedName>
        <fullName evidence="1">Uncharacterized protein</fullName>
    </submittedName>
</protein>
<dbReference type="EMBL" id="LLXJ01000293">
    <property type="protein sequence ID" value="PKC11680.1"/>
    <property type="molecule type" value="Genomic_DNA"/>
</dbReference>
<evidence type="ECO:0000313" key="1">
    <source>
        <dbReference type="EMBL" id="PKC11680.1"/>
    </source>
</evidence>
<reference evidence="2 3" key="3">
    <citation type="submission" date="2017-10" db="EMBL/GenBank/DDBJ databases">
        <title>Extensive intraspecific genome diversity in a model arbuscular mycorrhizal fungus.</title>
        <authorList>
            <person name="Chen E.C.H."/>
            <person name="Morin E."/>
            <person name="Baudet D."/>
            <person name="Noel J."/>
            <person name="Ndikumana S."/>
            <person name="Charron P."/>
            <person name="St-Onge C."/>
            <person name="Giorgi J."/>
            <person name="Grigoriev I.V."/>
            <person name="Roux C."/>
            <person name="Martin F.M."/>
            <person name="Corradi N."/>
        </authorList>
    </citation>
    <scope>NUCLEOTIDE SEQUENCE [LARGE SCALE GENOMIC DNA]</scope>
    <source>
        <strain evidence="2 3">A1</strain>
    </source>
</reference>
<proteinExistence type="predicted"/>
<name>A0A2I1F5B2_9GLOM</name>
<dbReference type="AlphaFoldDB" id="A0A2I1F5B2"/>
<dbReference type="OrthoDB" id="10546402at2759"/>
<reference evidence="1 4" key="1">
    <citation type="submission" date="2016-04" db="EMBL/GenBank/DDBJ databases">
        <title>Genome analyses suggest a sexual origin of heterokaryosis in a supposedly ancient asexual fungus.</title>
        <authorList>
            <person name="Ropars J."/>
            <person name="Sedzielewska K."/>
            <person name="Noel J."/>
            <person name="Charron P."/>
            <person name="Farinelli L."/>
            <person name="Marton T."/>
            <person name="Kruger M."/>
            <person name="Pelin A."/>
            <person name="Brachmann A."/>
            <person name="Corradi N."/>
        </authorList>
    </citation>
    <scope>NUCLEOTIDE SEQUENCE [LARGE SCALE GENOMIC DNA]</scope>
    <source>
        <strain evidence="1 4">A5</strain>
    </source>
</reference>
<reference evidence="1 4" key="2">
    <citation type="submission" date="2017-09" db="EMBL/GenBank/DDBJ databases">
        <title>Extensive intraspecific genome diversity in a model arbuscular mycorrhizal fungus.</title>
        <authorList>
            <person name="Chen E.C."/>
            <person name="Morin E."/>
            <person name="Beaudet D."/>
            <person name="Noel J."/>
            <person name="Ndikumana S."/>
            <person name="Charron P."/>
            <person name="St-Onge C."/>
            <person name="Giorgi J."/>
            <person name="Grigoriev I.V."/>
            <person name="Roux C."/>
            <person name="Martin F.M."/>
            <person name="Corradi N."/>
        </authorList>
    </citation>
    <scope>NUCLEOTIDE SEQUENCE [LARGE SCALE GENOMIC DNA]</scope>
    <source>
        <strain evidence="1 4">A5</strain>
    </source>
</reference>
<gene>
    <name evidence="2" type="ORF">RhiirA1_532496</name>
    <name evidence="1" type="ORF">RhiirA5_497495</name>
</gene>
<dbReference type="VEuPathDB" id="FungiDB:RhiirA1_532496"/>
<evidence type="ECO:0000313" key="3">
    <source>
        <dbReference type="Proteomes" id="UP000232688"/>
    </source>
</evidence>
<dbReference type="Proteomes" id="UP000232722">
    <property type="component" value="Unassembled WGS sequence"/>
</dbReference>
<evidence type="ECO:0000313" key="4">
    <source>
        <dbReference type="Proteomes" id="UP000232722"/>
    </source>
</evidence>
<sequence>MFILTQVFKDELDNSNNETNNEENKDSIIEEQVIPLSTNQINDVSGISEVNQLEATDSLNYFELIEIVNIEYVTKGGLSKIFKGMWVKGPRLKYNPTERIWKNIPNAAIVLKELDNQENF</sequence>
<organism evidence="1 4">
    <name type="scientific">Rhizophagus irregularis</name>
    <dbReference type="NCBI Taxonomy" id="588596"/>
    <lineage>
        <taxon>Eukaryota</taxon>
        <taxon>Fungi</taxon>
        <taxon>Fungi incertae sedis</taxon>
        <taxon>Mucoromycota</taxon>
        <taxon>Glomeromycotina</taxon>
        <taxon>Glomeromycetes</taxon>
        <taxon>Glomerales</taxon>
        <taxon>Glomeraceae</taxon>
        <taxon>Rhizophagus</taxon>
    </lineage>
</organism>